<evidence type="ECO:0000259" key="16">
    <source>
        <dbReference type="Pfam" id="PF20750"/>
    </source>
</evidence>
<comment type="cofactor">
    <cofactor evidence="1">
        <name>Mn(2+)</name>
        <dbReference type="ChEBI" id="CHEBI:29035"/>
    </cofactor>
</comment>
<dbReference type="InterPro" id="IPR043519">
    <property type="entry name" value="NT_sf"/>
</dbReference>
<sequence length="594" mass="66210">MFGLYSRSPVLRSTGGSTQCGDDVPKWYGTTGPLSFDFPSEEDLKRTRMLMEDLKSLDIFQSHLEVEHRERVVRNMESLFKQWLTETCLAMNVPEYVTEKVGGRVVPFGSYALGVNAKGADIDLLCVGPGFVQRSDFFSSFVEKLKTHNAIQIIQVIEDAFGYRVTQEIASLVPNIFTFRIVLATIKHWAKSRNIYSNKMGFLGGVAWGILVARVCQLYPYATAAILVDKFFKIFSMWQWNFPILLKNPEEHNLKFPVWNPTVNIIVEELKRGHTIMEEMSDSKPTWKKLFEPAIFLQDYKHFIVLRSNATTQTQHQVWAGFVESKIRHLVGILDKNSAISVACPNLESFSGKDGLNTTWLVGVKFNSTVKNVNLSHDVASFIQNVYTQAGKLWAEGMELSAAYANQDTVKFALVVLCSSPPLPTSSHLSPFFSSTPLPFPPLLLSSSSPLPLLPLFLFSSYSPCFVLHFAPLLPCSSPFFSCLSSPPFHCSSSLFSSPPLLQLHGPYLLCADLHVIYPPSCLSSPPLFSSSASLLLFLPPFLLSSPLPPLLYSTPPSMFAFYKFAYDPYSPPPPPLPSSAPPLVLLLPSLSYS</sequence>
<dbReference type="Gene3D" id="3.30.70.590">
    <property type="entry name" value="Poly(A) polymerase predicted RNA binding domain"/>
    <property type="match status" value="1"/>
</dbReference>
<dbReference type="GO" id="GO:0005634">
    <property type="term" value="C:nucleus"/>
    <property type="evidence" value="ECO:0007669"/>
    <property type="project" value="UniProtKB-SubCell"/>
</dbReference>
<dbReference type="InterPro" id="IPR007010">
    <property type="entry name" value="PolA_pol_RNA-bd_dom"/>
</dbReference>
<feature type="domain" description="Poly(A) polymerase nucleotidyltransferase" evidence="16">
    <location>
        <begin position="29"/>
        <end position="161"/>
    </location>
</feature>
<keyword evidence="11" id="KW-0460">Magnesium</keyword>
<keyword evidence="12" id="KW-0539">Nucleus</keyword>
<dbReference type="GO" id="GO:0031123">
    <property type="term" value="P:RNA 3'-end processing"/>
    <property type="evidence" value="ECO:0007669"/>
    <property type="project" value="InterPro"/>
</dbReference>
<evidence type="ECO:0000256" key="8">
    <source>
        <dbReference type="ARBA" id="ARBA00022723"/>
    </source>
</evidence>
<dbReference type="SUPFAM" id="SSF55003">
    <property type="entry name" value="PAP/Archaeal CCA-adding enzyme, C-terminal domain"/>
    <property type="match status" value="1"/>
</dbReference>
<dbReference type="InterPro" id="IPR011068">
    <property type="entry name" value="NuclTrfase_I-like_C"/>
</dbReference>
<dbReference type="GO" id="GO:0005524">
    <property type="term" value="F:ATP binding"/>
    <property type="evidence" value="ECO:0007669"/>
    <property type="project" value="UniProtKB-KW"/>
</dbReference>
<proteinExistence type="inferred from homology"/>
<keyword evidence="9" id="KW-0547">Nucleotide-binding</keyword>
<dbReference type="PANTHER" id="PTHR10682">
    <property type="entry name" value="POLY A POLYMERASE"/>
    <property type="match status" value="1"/>
</dbReference>
<organism evidence="17 18">
    <name type="scientific">Periophthalmus magnuspinnatus</name>
    <dbReference type="NCBI Taxonomy" id="409849"/>
    <lineage>
        <taxon>Eukaryota</taxon>
        <taxon>Metazoa</taxon>
        <taxon>Chordata</taxon>
        <taxon>Craniata</taxon>
        <taxon>Vertebrata</taxon>
        <taxon>Euteleostomi</taxon>
        <taxon>Actinopterygii</taxon>
        <taxon>Neopterygii</taxon>
        <taxon>Teleostei</taxon>
        <taxon>Neoteleostei</taxon>
        <taxon>Acanthomorphata</taxon>
        <taxon>Gobiaria</taxon>
        <taxon>Gobiiformes</taxon>
        <taxon>Gobioidei</taxon>
        <taxon>Gobiidae</taxon>
        <taxon>Oxudercinae</taxon>
        <taxon>Periophthalmus</taxon>
    </lineage>
</organism>
<evidence type="ECO:0000256" key="5">
    <source>
        <dbReference type="ARBA" id="ARBA00012388"/>
    </source>
</evidence>
<evidence type="ECO:0000256" key="12">
    <source>
        <dbReference type="ARBA" id="ARBA00023242"/>
    </source>
</evidence>
<comment type="subcellular location">
    <subcellularLocation>
        <location evidence="3">Nucleus</location>
    </subcellularLocation>
</comment>
<dbReference type="SUPFAM" id="SSF81631">
    <property type="entry name" value="PAP/OAS1 substrate-binding domain"/>
    <property type="match status" value="1"/>
</dbReference>
<keyword evidence="18" id="KW-1185">Reference proteome</keyword>
<dbReference type="Pfam" id="PF04928">
    <property type="entry name" value="PAP_central"/>
    <property type="match status" value="1"/>
</dbReference>
<dbReference type="GO" id="GO:0003723">
    <property type="term" value="F:RNA binding"/>
    <property type="evidence" value="ECO:0007669"/>
    <property type="project" value="InterPro"/>
</dbReference>
<evidence type="ECO:0000256" key="9">
    <source>
        <dbReference type="ARBA" id="ARBA00022741"/>
    </source>
</evidence>
<dbReference type="Proteomes" id="UP000261520">
    <property type="component" value="Unplaced"/>
</dbReference>
<dbReference type="GO" id="GO:0006397">
    <property type="term" value="P:mRNA processing"/>
    <property type="evidence" value="ECO:0007669"/>
    <property type="project" value="UniProtKB-KW"/>
</dbReference>
<dbReference type="STRING" id="409849.ENSPMGP00000025842"/>
<feature type="domain" description="Poly(A) polymerase RNA-binding" evidence="14">
    <location>
        <begin position="296"/>
        <end position="352"/>
    </location>
</feature>
<evidence type="ECO:0000313" key="18">
    <source>
        <dbReference type="Proteomes" id="UP000261520"/>
    </source>
</evidence>
<keyword evidence="6" id="KW-0507">mRNA processing</keyword>
<evidence type="ECO:0000256" key="6">
    <source>
        <dbReference type="ARBA" id="ARBA00022664"/>
    </source>
</evidence>
<evidence type="ECO:0000313" key="17">
    <source>
        <dbReference type="Ensembl" id="ENSPMGP00000025842.1"/>
    </source>
</evidence>
<evidence type="ECO:0000256" key="2">
    <source>
        <dbReference type="ARBA" id="ARBA00001946"/>
    </source>
</evidence>
<evidence type="ECO:0000259" key="15">
    <source>
        <dbReference type="Pfam" id="PF04928"/>
    </source>
</evidence>
<dbReference type="Ensembl" id="ENSPMGT00000027521.1">
    <property type="protein sequence ID" value="ENSPMGP00000025842.1"/>
    <property type="gene ID" value="ENSPMGG00000020809.1"/>
</dbReference>
<evidence type="ECO:0000256" key="10">
    <source>
        <dbReference type="ARBA" id="ARBA00022840"/>
    </source>
</evidence>
<dbReference type="Pfam" id="PF04926">
    <property type="entry name" value="PAP_RNA-bind"/>
    <property type="match status" value="1"/>
</dbReference>
<evidence type="ECO:0000256" key="7">
    <source>
        <dbReference type="ARBA" id="ARBA00022679"/>
    </source>
</evidence>
<protein>
    <recommendedName>
        <fullName evidence="5">polynucleotide adenylyltransferase</fullName>
        <ecNumber evidence="5">2.7.7.19</ecNumber>
    </recommendedName>
</protein>
<name>A0A3B4B816_9GOBI</name>
<reference evidence="17" key="1">
    <citation type="submission" date="2025-08" db="UniProtKB">
        <authorList>
            <consortium name="Ensembl"/>
        </authorList>
    </citation>
    <scope>IDENTIFICATION</scope>
</reference>
<dbReference type="InterPro" id="IPR007012">
    <property type="entry name" value="PolA_pol_cen_dom"/>
</dbReference>
<dbReference type="GO" id="GO:0046872">
    <property type="term" value="F:metal ion binding"/>
    <property type="evidence" value="ECO:0007669"/>
    <property type="project" value="UniProtKB-KW"/>
</dbReference>
<dbReference type="Pfam" id="PF20750">
    <property type="entry name" value="PAP_NTPase"/>
    <property type="match status" value="1"/>
</dbReference>
<comment type="cofactor">
    <cofactor evidence="2">
        <name>Mg(2+)</name>
        <dbReference type="ChEBI" id="CHEBI:18420"/>
    </cofactor>
</comment>
<accession>A0A3B4B816</accession>
<keyword evidence="10" id="KW-0067">ATP-binding</keyword>
<evidence type="ECO:0000256" key="3">
    <source>
        <dbReference type="ARBA" id="ARBA00004123"/>
    </source>
</evidence>
<reference evidence="17" key="2">
    <citation type="submission" date="2025-09" db="UniProtKB">
        <authorList>
            <consortium name="Ensembl"/>
        </authorList>
    </citation>
    <scope>IDENTIFICATION</scope>
</reference>
<evidence type="ECO:0000256" key="4">
    <source>
        <dbReference type="ARBA" id="ARBA00010912"/>
    </source>
</evidence>
<dbReference type="Gene3D" id="1.10.1410.10">
    <property type="match status" value="1"/>
</dbReference>
<dbReference type="SUPFAM" id="SSF81301">
    <property type="entry name" value="Nucleotidyltransferase"/>
    <property type="match status" value="1"/>
</dbReference>
<keyword evidence="8" id="KW-0479">Metal-binding</keyword>
<dbReference type="AlphaFoldDB" id="A0A3B4B816"/>
<comment type="similarity">
    <text evidence="4">Belongs to the poly(A) polymerase family.</text>
</comment>
<evidence type="ECO:0000256" key="13">
    <source>
        <dbReference type="ARBA" id="ARBA00048830"/>
    </source>
</evidence>
<comment type="catalytic activity">
    <reaction evidence="13">
        <text>RNA(n) + ATP = RNA(n)-3'-adenine ribonucleotide + diphosphate</text>
        <dbReference type="Rhea" id="RHEA:11332"/>
        <dbReference type="Rhea" id="RHEA-COMP:14527"/>
        <dbReference type="Rhea" id="RHEA-COMP:17347"/>
        <dbReference type="ChEBI" id="CHEBI:30616"/>
        <dbReference type="ChEBI" id="CHEBI:33019"/>
        <dbReference type="ChEBI" id="CHEBI:140395"/>
        <dbReference type="ChEBI" id="CHEBI:173115"/>
        <dbReference type="EC" id="2.7.7.19"/>
    </reaction>
</comment>
<dbReference type="PANTHER" id="PTHR10682:SF10">
    <property type="entry name" value="POLYNUCLEOTIDE ADENYLYLTRANSFERASE"/>
    <property type="match status" value="1"/>
</dbReference>
<evidence type="ECO:0000256" key="11">
    <source>
        <dbReference type="ARBA" id="ARBA00022842"/>
    </source>
</evidence>
<evidence type="ECO:0000256" key="1">
    <source>
        <dbReference type="ARBA" id="ARBA00001936"/>
    </source>
</evidence>
<dbReference type="InterPro" id="IPR048840">
    <property type="entry name" value="PolA_pol_NTPase"/>
</dbReference>
<dbReference type="GO" id="GO:1990817">
    <property type="term" value="F:poly(A) RNA polymerase activity"/>
    <property type="evidence" value="ECO:0007669"/>
    <property type="project" value="UniProtKB-EC"/>
</dbReference>
<evidence type="ECO:0000259" key="14">
    <source>
        <dbReference type="Pfam" id="PF04926"/>
    </source>
</evidence>
<dbReference type="EC" id="2.7.7.19" evidence="5"/>
<dbReference type="CDD" id="cd05402">
    <property type="entry name" value="NT_PAP_TUTase"/>
    <property type="match status" value="1"/>
</dbReference>
<feature type="domain" description="Poly(A) polymerase central" evidence="15">
    <location>
        <begin position="178"/>
        <end position="264"/>
    </location>
</feature>
<keyword evidence="7" id="KW-0808">Transferase</keyword>